<protein>
    <recommendedName>
        <fullName evidence="3 10">Protein-S-isoprenylcysteine O-methyltransferase</fullName>
        <ecNumber evidence="3 10">2.1.1.100</ecNumber>
    </recommendedName>
</protein>
<dbReference type="Gene3D" id="1.20.120.1630">
    <property type="match status" value="1"/>
</dbReference>
<accession>A0AAX4HA02</accession>
<keyword evidence="6 10" id="KW-0949">S-adenosyl-L-methionine</keyword>
<keyword evidence="10" id="KW-0256">Endoplasmic reticulum</keyword>
<evidence type="ECO:0000256" key="2">
    <source>
        <dbReference type="ARBA" id="ARBA00009140"/>
    </source>
</evidence>
<keyword evidence="8 10" id="KW-1133">Transmembrane helix</keyword>
<evidence type="ECO:0000313" key="12">
    <source>
        <dbReference type="Proteomes" id="UP001338582"/>
    </source>
</evidence>
<organism evidence="11 12">
    <name type="scientific">Australozyma saopauloensis</name>
    <dbReference type="NCBI Taxonomy" id="291208"/>
    <lineage>
        <taxon>Eukaryota</taxon>
        <taxon>Fungi</taxon>
        <taxon>Dikarya</taxon>
        <taxon>Ascomycota</taxon>
        <taxon>Saccharomycotina</taxon>
        <taxon>Pichiomycetes</taxon>
        <taxon>Metschnikowiaceae</taxon>
        <taxon>Australozyma</taxon>
    </lineage>
</organism>
<feature type="transmembrane region" description="Helical" evidence="10">
    <location>
        <begin position="114"/>
        <end position="136"/>
    </location>
</feature>
<dbReference type="GO" id="GO:0004671">
    <property type="term" value="F:protein C-terminal S-isoprenylcysteine carboxyl O-methyltransferase activity"/>
    <property type="evidence" value="ECO:0007669"/>
    <property type="project" value="UniProtKB-EC"/>
</dbReference>
<feature type="transmembrane region" description="Helical" evidence="10">
    <location>
        <begin position="12"/>
        <end position="37"/>
    </location>
</feature>
<dbReference type="Pfam" id="PF04140">
    <property type="entry name" value="ICMT"/>
    <property type="match status" value="1"/>
</dbReference>
<name>A0AAX4HA02_9ASCO</name>
<dbReference type="AlphaFoldDB" id="A0AAX4HA02"/>
<keyword evidence="7 10" id="KW-0812">Transmembrane</keyword>
<comment type="similarity">
    <text evidence="2 10">Belongs to the class VI-like SAM-binding methyltransferase superfamily. Isoprenylcysteine carboxyl methyltransferase family.</text>
</comment>
<keyword evidence="9 10" id="KW-0472">Membrane</keyword>
<keyword evidence="5" id="KW-0808">Transferase</keyword>
<dbReference type="InterPro" id="IPR025770">
    <property type="entry name" value="PPMT_MeTrfase"/>
</dbReference>
<comment type="subcellular location">
    <subcellularLocation>
        <location evidence="10">Endoplasmic reticulum membrane</location>
        <topology evidence="10">Multi-pass membrane protein</topology>
    </subcellularLocation>
    <subcellularLocation>
        <location evidence="1">Membrane</location>
        <topology evidence="1">Multi-pass membrane protein</topology>
    </subcellularLocation>
</comment>
<evidence type="ECO:0000256" key="8">
    <source>
        <dbReference type="ARBA" id="ARBA00022989"/>
    </source>
</evidence>
<evidence type="ECO:0000256" key="4">
    <source>
        <dbReference type="ARBA" id="ARBA00022603"/>
    </source>
</evidence>
<comment type="catalytic activity">
    <reaction evidence="10">
        <text>[protein]-C-terminal S-[(2E,6E)-farnesyl]-L-cysteine + S-adenosyl-L-methionine = [protein]-C-terminal S-[(2E,6E)-farnesyl]-L-cysteine methyl ester + S-adenosyl-L-homocysteine</text>
        <dbReference type="Rhea" id="RHEA:21672"/>
        <dbReference type="Rhea" id="RHEA-COMP:12125"/>
        <dbReference type="Rhea" id="RHEA-COMP:12126"/>
        <dbReference type="ChEBI" id="CHEBI:57856"/>
        <dbReference type="ChEBI" id="CHEBI:59789"/>
        <dbReference type="ChEBI" id="CHEBI:90510"/>
        <dbReference type="ChEBI" id="CHEBI:90511"/>
        <dbReference type="EC" id="2.1.1.100"/>
    </reaction>
</comment>
<feature type="transmembrane region" description="Helical" evidence="10">
    <location>
        <begin position="84"/>
        <end position="102"/>
    </location>
</feature>
<sequence length="233" mass="27184">MGKYSNYQPVRVRLHVVALKAFLLGVVLTASLGVMLFIRDSNTLLFRVALYTLLNSIFHLLEFFMTALCNTLEVDDDSFILNDIELYVVYIASVLEGALKTIDWAYSIKLRTSFLMAGLSIIILGQICRSLAMYTAGVSFHHYIQKEASDKRPLVHWGIYKYMRHPSYFGYFWWFVGGQIMLQNPVLCVVGIYKLHQFFKNRISYEEEFLVAFYGKQYEIYRENTPTRIPYIK</sequence>
<evidence type="ECO:0000256" key="7">
    <source>
        <dbReference type="ARBA" id="ARBA00022692"/>
    </source>
</evidence>
<evidence type="ECO:0000313" key="11">
    <source>
        <dbReference type="EMBL" id="WPK25391.1"/>
    </source>
</evidence>
<evidence type="ECO:0000256" key="5">
    <source>
        <dbReference type="ARBA" id="ARBA00022679"/>
    </source>
</evidence>
<dbReference type="GeneID" id="88173768"/>
<proteinExistence type="inferred from homology"/>
<dbReference type="KEGG" id="asau:88173768"/>
<dbReference type="GO" id="GO:0005789">
    <property type="term" value="C:endoplasmic reticulum membrane"/>
    <property type="evidence" value="ECO:0007669"/>
    <property type="project" value="UniProtKB-SubCell"/>
</dbReference>
<evidence type="ECO:0000256" key="9">
    <source>
        <dbReference type="ARBA" id="ARBA00023136"/>
    </source>
</evidence>
<dbReference type="PROSITE" id="PS51564">
    <property type="entry name" value="SAM_ICMT"/>
    <property type="match status" value="1"/>
</dbReference>
<reference evidence="11 12" key="1">
    <citation type="submission" date="2023-10" db="EMBL/GenBank/DDBJ databases">
        <title>Draft Genome Sequence of Candida saopaulonensis from a very Premature Infant with Sepsis.</title>
        <authorList>
            <person name="Ning Y."/>
            <person name="Dai R."/>
            <person name="Xiao M."/>
            <person name="Xu Y."/>
            <person name="Yan Q."/>
            <person name="Zhang L."/>
        </authorList>
    </citation>
    <scope>NUCLEOTIDE SEQUENCE [LARGE SCALE GENOMIC DNA]</scope>
    <source>
        <strain evidence="11 12">19XY460</strain>
    </source>
</reference>
<keyword evidence="4 10" id="KW-0489">Methyltransferase</keyword>
<dbReference type="EMBL" id="CP138896">
    <property type="protein sequence ID" value="WPK25391.1"/>
    <property type="molecule type" value="Genomic_DNA"/>
</dbReference>
<dbReference type="PANTHER" id="PTHR12714">
    <property type="entry name" value="PROTEIN-S ISOPRENYLCYSTEINE O-METHYLTRANSFERASE"/>
    <property type="match status" value="1"/>
</dbReference>
<evidence type="ECO:0000256" key="3">
    <source>
        <dbReference type="ARBA" id="ARBA00012151"/>
    </source>
</evidence>
<dbReference type="RefSeq" id="XP_062877773.1">
    <property type="nucleotide sequence ID" value="XM_063021703.1"/>
</dbReference>
<feature type="transmembrane region" description="Helical" evidence="10">
    <location>
        <begin position="44"/>
        <end position="64"/>
    </location>
</feature>
<dbReference type="Proteomes" id="UP001338582">
    <property type="component" value="Chromosome 3"/>
</dbReference>
<dbReference type="PANTHER" id="PTHR12714:SF9">
    <property type="entry name" value="PROTEIN-S-ISOPRENYLCYSTEINE O-METHYLTRANSFERASE"/>
    <property type="match status" value="1"/>
</dbReference>
<dbReference type="GO" id="GO:0032259">
    <property type="term" value="P:methylation"/>
    <property type="evidence" value="ECO:0007669"/>
    <property type="project" value="UniProtKB-KW"/>
</dbReference>
<dbReference type="EC" id="2.1.1.100" evidence="3 10"/>
<evidence type="ECO:0000256" key="1">
    <source>
        <dbReference type="ARBA" id="ARBA00004141"/>
    </source>
</evidence>
<evidence type="ECO:0000256" key="6">
    <source>
        <dbReference type="ARBA" id="ARBA00022691"/>
    </source>
</evidence>
<evidence type="ECO:0000256" key="10">
    <source>
        <dbReference type="RuleBase" id="RU362022"/>
    </source>
</evidence>
<keyword evidence="12" id="KW-1185">Reference proteome</keyword>
<dbReference type="InterPro" id="IPR007269">
    <property type="entry name" value="ICMT_MeTrfase"/>
</dbReference>
<feature type="transmembrane region" description="Helical" evidence="10">
    <location>
        <begin position="171"/>
        <end position="193"/>
    </location>
</feature>
<gene>
    <name evidence="11" type="ORF">PUMCH_002704</name>
</gene>